<gene>
    <name evidence="2" type="ORF">OXX778_LOCUS8202</name>
</gene>
<name>A0A813VD88_9BILA</name>
<keyword evidence="3" id="KW-1185">Reference proteome</keyword>
<dbReference type="Proteomes" id="UP000663879">
    <property type="component" value="Unassembled WGS sequence"/>
</dbReference>
<feature type="domain" description="TTF-type" evidence="1">
    <location>
        <begin position="4"/>
        <end position="94"/>
    </location>
</feature>
<comment type="caution">
    <text evidence="2">The sequence shown here is derived from an EMBL/GenBank/DDBJ whole genome shotgun (WGS) entry which is preliminary data.</text>
</comment>
<dbReference type="Pfam" id="PF14291">
    <property type="entry name" value="DUF4371"/>
    <property type="match status" value="1"/>
</dbReference>
<dbReference type="PANTHER" id="PTHR45749">
    <property type="match status" value="1"/>
</dbReference>
<dbReference type="OrthoDB" id="7330611at2759"/>
<dbReference type="InterPro" id="IPR006580">
    <property type="entry name" value="Znf_TTF"/>
</dbReference>
<dbReference type="InterPro" id="IPR025398">
    <property type="entry name" value="DUF4371"/>
</dbReference>
<evidence type="ECO:0000313" key="2">
    <source>
        <dbReference type="EMBL" id="CAF0835854.1"/>
    </source>
</evidence>
<evidence type="ECO:0000313" key="3">
    <source>
        <dbReference type="Proteomes" id="UP000663879"/>
    </source>
</evidence>
<proteinExistence type="predicted"/>
<reference evidence="2" key="1">
    <citation type="submission" date="2021-02" db="EMBL/GenBank/DDBJ databases">
        <authorList>
            <person name="Nowell W R."/>
        </authorList>
    </citation>
    <scope>NUCLEOTIDE SEQUENCE</scope>
    <source>
        <strain evidence="2">Ploen Becks lab</strain>
    </source>
</reference>
<sequence>MVFFQTSWYLAFNWIDYNEEKYLVFCFCCKNFGFGAAKIDTFVQSGFNKWKNAIEKFKEHEKSNGTSDISRHEQISICFRYCNDDLTVKEKFIGFFNEENPTGEMLYNVVKEVFLENGLDFKNLIAQCYDGASNMNGEFKGLANRVKSVSPTAYAHRLTLALQDSCESIKEDRNTLGQTNSIYNLIQGSSKRNLIFEKFQINTEKSSLSLKNLCNTRWASRYNTLKALNENYIVILDTLQVNKSFIKNRIPIKIIPH</sequence>
<dbReference type="SUPFAM" id="SSF53098">
    <property type="entry name" value="Ribonuclease H-like"/>
    <property type="match status" value="1"/>
</dbReference>
<accession>A0A813VD88</accession>
<protein>
    <recommendedName>
        <fullName evidence="1">TTF-type domain-containing protein</fullName>
    </recommendedName>
</protein>
<dbReference type="EMBL" id="CAJNOC010001111">
    <property type="protein sequence ID" value="CAF0835854.1"/>
    <property type="molecule type" value="Genomic_DNA"/>
</dbReference>
<dbReference type="PANTHER" id="PTHR45749:SF21">
    <property type="entry name" value="DUF4371 DOMAIN-CONTAINING PROTEIN"/>
    <property type="match status" value="1"/>
</dbReference>
<evidence type="ECO:0000259" key="1">
    <source>
        <dbReference type="SMART" id="SM00597"/>
    </source>
</evidence>
<dbReference type="InterPro" id="IPR012337">
    <property type="entry name" value="RNaseH-like_sf"/>
</dbReference>
<dbReference type="SMART" id="SM00597">
    <property type="entry name" value="ZnF_TTF"/>
    <property type="match status" value="1"/>
</dbReference>
<organism evidence="2 3">
    <name type="scientific">Brachionus calyciflorus</name>
    <dbReference type="NCBI Taxonomy" id="104777"/>
    <lineage>
        <taxon>Eukaryota</taxon>
        <taxon>Metazoa</taxon>
        <taxon>Spiralia</taxon>
        <taxon>Gnathifera</taxon>
        <taxon>Rotifera</taxon>
        <taxon>Eurotatoria</taxon>
        <taxon>Monogononta</taxon>
        <taxon>Pseudotrocha</taxon>
        <taxon>Ploima</taxon>
        <taxon>Brachionidae</taxon>
        <taxon>Brachionus</taxon>
    </lineage>
</organism>
<dbReference type="AlphaFoldDB" id="A0A813VD88"/>